<dbReference type="InterPro" id="IPR037401">
    <property type="entry name" value="SnoaL-like"/>
</dbReference>
<dbReference type="InterPro" id="IPR032710">
    <property type="entry name" value="NTF2-like_dom_sf"/>
</dbReference>
<organism evidence="2 3">
    <name type="scientific">Variovorax defluvii</name>
    <dbReference type="NCBI Taxonomy" id="913761"/>
    <lineage>
        <taxon>Bacteria</taxon>
        <taxon>Pseudomonadati</taxon>
        <taxon>Pseudomonadota</taxon>
        <taxon>Betaproteobacteria</taxon>
        <taxon>Burkholderiales</taxon>
        <taxon>Comamonadaceae</taxon>
        <taxon>Variovorax</taxon>
    </lineage>
</organism>
<accession>A0ABP8HXU8</accession>
<dbReference type="EMBL" id="BAABGJ010000046">
    <property type="protein sequence ID" value="GAA4347150.1"/>
    <property type="molecule type" value="Genomic_DNA"/>
</dbReference>
<evidence type="ECO:0000313" key="2">
    <source>
        <dbReference type="EMBL" id="GAA4347150.1"/>
    </source>
</evidence>
<dbReference type="Proteomes" id="UP001500975">
    <property type="component" value="Unassembled WGS sequence"/>
</dbReference>
<dbReference type="SUPFAM" id="SSF54427">
    <property type="entry name" value="NTF2-like"/>
    <property type="match status" value="1"/>
</dbReference>
<proteinExistence type="predicted"/>
<comment type="caution">
    <text evidence="2">The sequence shown here is derived from an EMBL/GenBank/DDBJ whole genome shotgun (WGS) entry which is preliminary data.</text>
</comment>
<evidence type="ECO:0000313" key="3">
    <source>
        <dbReference type="Proteomes" id="UP001500975"/>
    </source>
</evidence>
<keyword evidence="3" id="KW-1185">Reference proteome</keyword>
<dbReference type="Gene3D" id="3.10.450.50">
    <property type="match status" value="1"/>
</dbReference>
<evidence type="ECO:0000259" key="1">
    <source>
        <dbReference type="Pfam" id="PF12680"/>
    </source>
</evidence>
<protein>
    <recommendedName>
        <fullName evidence="1">SnoaL-like domain-containing protein</fullName>
    </recommendedName>
</protein>
<gene>
    <name evidence="2" type="ORF">GCM10023165_32070</name>
</gene>
<reference evidence="3" key="1">
    <citation type="journal article" date="2019" name="Int. J. Syst. Evol. Microbiol.">
        <title>The Global Catalogue of Microorganisms (GCM) 10K type strain sequencing project: providing services to taxonomists for standard genome sequencing and annotation.</title>
        <authorList>
            <consortium name="The Broad Institute Genomics Platform"/>
            <consortium name="The Broad Institute Genome Sequencing Center for Infectious Disease"/>
            <person name="Wu L."/>
            <person name="Ma J."/>
        </authorList>
    </citation>
    <scope>NUCLEOTIDE SEQUENCE [LARGE SCALE GENOMIC DNA]</scope>
    <source>
        <strain evidence="3">JCM 17804</strain>
    </source>
</reference>
<dbReference type="RefSeq" id="WP_345539100.1">
    <property type="nucleotide sequence ID" value="NZ_BAABGJ010000046.1"/>
</dbReference>
<sequence length="116" mass="13241">MLSPTTLERYFEALRTRQGALAASLFTDDGAIDDFRGRHHAGREAIERFIGQVPALDLEFLSDFIVQPLRATVYGNIHYPGQKPVLIRWIFTAQHGQIAHLCNSRIEQVPPERRRS</sequence>
<dbReference type="Pfam" id="PF12680">
    <property type="entry name" value="SnoaL_2"/>
    <property type="match status" value="1"/>
</dbReference>
<name>A0ABP8HXU8_9BURK</name>
<feature type="domain" description="SnoaL-like" evidence="1">
    <location>
        <begin position="8"/>
        <end position="99"/>
    </location>
</feature>